<organism evidence="1 2">
    <name type="scientific">Acanthoscelides obtectus</name>
    <name type="common">Bean weevil</name>
    <name type="synonym">Bruchus obtectus</name>
    <dbReference type="NCBI Taxonomy" id="200917"/>
    <lineage>
        <taxon>Eukaryota</taxon>
        <taxon>Metazoa</taxon>
        <taxon>Ecdysozoa</taxon>
        <taxon>Arthropoda</taxon>
        <taxon>Hexapoda</taxon>
        <taxon>Insecta</taxon>
        <taxon>Pterygota</taxon>
        <taxon>Neoptera</taxon>
        <taxon>Endopterygota</taxon>
        <taxon>Coleoptera</taxon>
        <taxon>Polyphaga</taxon>
        <taxon>Cucujiformia</taxon>
        <taxon>Chrysomeloidea</taxon>
        <taxon>Chrysomelidae</taxon>
        <taxon>Bruchinae</taxon>
        <taxon>Bruchini</taxon>
        <taxon>Acanthoscelides</taxon>
    </lineage>
</organism>
<sequence length="57" mass="6977">MTNARRSVRKHHESDLLQHYYDYFSKLLTRQGFQPAEILSEREFADACNIFRWTNER</sequence>
<comment type="caution">
    <text evidence="1">The sequence shown here is derived from an EMBL/GenBank/DDBJ whole genome shotgun (WGS) entry which is preliminary data.</text>
</comment>
<name>A0A9P0KB14_ACAOB</name>
<protein>
    <submittedName>
        <fullName evidence="1">Uncharacterized protein</fullName>
    </submittedName>
</protein>
<dbReference type="AlphaFoldDB" id="A0A9P0KB14"/>
<keyword evidence="2" id="KW-1185">Reference proteome</keyword>
<dbReference type="Proteomes" id="UP001152888">
    <property type="component" value="Unassembled WGS sequence"/>
</dbReference>
<evidence type="ECO:0000313" key="1">
    <source>
        <dbReference type="EMBL" id="CAH1970093.1"/>
    </source>
</evidence>
<accession>A0A9P0KB14</accession>
<dbReference type="EMBL" id="CAKOFQ010006769">
    <property type="protein sequence ID" value="CAH1970093.1"/>
    <property type="molecule type" value="Genomic_DNA"/>
</dbReference>
<proteinExistence type="predicted"/>
<evidence type="ECO:0000313" key="2">
    <source>
        <dbReference type="Proteomes" id="UP001152888"/>
    </source>
</evidence>
<gene>
    <name evidence="1" type="ORF">ACAOBT_LOCUS8732</name>
</gene>
<reference evidence="1" key="1">
    <citation type="submission" date="2022-03" db="EMBL/GenBank/DDBJ databases">
        <authorList>
            <person name="Sayadi A."/>
        </authorList>
    </citation>
    <scope>NUCLEOTIDE SEQUENCE</scope>
</reference>
<dbReference type="OrthoDB" id="190089at2759"/>